<dbReference type="Proteomes" id="UP000297975">
    <property type="component" value="Unassembled WGS sequence"/>
</dbReference>
<dbReference type="Pfam" id="PF10974">
    <property type="entry name" value="DUF2804"/>
    <property type="match status" value="1"/>
</dbReference>
<proteinExistence type="predicted"/>
<dbReference type="PANTHER" id="PTHR35868">
    <property type="entry name" value="DUF2804 DOMAIN-CONTAINING PROTEIN-RELATED"/>
    <property type="match status" value="1"/>
</dbReference>
<gene>
    <name evidence="1" type="ORF">E3U55_06150</name>
</gene>
<reference evidence="1 2" key="1">
    <citation type="submission" date="2019-03" db="EMBL/GenBank/DDBJ databases">
        <authorList>
            <person name="He R.-H."/>
        </authorList>
    </citation>
    <scope>NUCLEOTIDE SEQUENCE [LARGE SCALE GENOMIC DNA]</scope>
    <source>
        <strain evidence="2">SH 714</strain>
    </source>
</reference>
<comment type="caution">
    <text evidence="1">The sequence shown here is derived from an EMBL/GenBank/DDBJ whole genome shotgun (WGS) entry which is preliminary data.</text>
</comment>
<dbReference type="InterPro" id="IPR021243">
    <property type="entry name" value="DUF2804"/>
</dbReference>
<dbReference type="PANTHER" id="PTHR35868:SF3">
    <property type="entry name" value="DUF2804 DOMAIN-CONTAINING PROTEIN"/>
    <property type="match status" value="1"/>
</dbReference>
<evidence type="ECO:0000313" key="2">
    <source>
        <dbReference type="Proteomes" id="UP000297975"/>
    </source>
</evidence>
<organism evidence="1 2">
    <name type="scientific">Filobacillus milosensis</name>
    <dbReference type="NCBI Taxonomy" id="94137"/>
    <lineage>
        <taxon>Bacteria</taxon>
        <taxon>Bacillati</taxon>
        <taxon>Bacillota</taxon>
        <taxon>Bacilli</taxon>
        <taxon>Bacillales</taxon>
        <taxon>Bacillaceae</taxon>
        <taxon>Filobacillus</taxon>
    </lineage>
</organism>
<sequence length="338" mass="39043">MRGKEITRPVKLCHDDGTLNHESVGWSRHPMILCNVNGSYLRKKKWNYWCITGPEAVFSITVSHFDYAAVIFAYILDLQTFDFVEKSIIVPFGKGVVLPDNVQDSISLQHKGLRVEIEENNHASNFYVLWPNFKNNKPLEVDLSIHRSPTHESLNVVIPWSNERYQFTSKQIALPVQGEIAWVEGIYKLQTRHSFATLDFGRGKWPYQSKWNWGAASGFAEGYRIGLNLGGQWTSGTGQTENGIIIDHQLHKIHDEIEWLYNRRDYTKPWVIHTPNDKQIKLMFEPIFERVSAFNLGVVKSMVHQLFGYYSGTVETTDGESIQIDQLFGWAEDHEARW</sequence>
<accession>A0A4Y8IQ67</accession>
<protein>
    <submittedName>
        <fullName evidence="1">DUF2804 domain-containing protein</fullName>
    </submittedName>
</protein>
<evidence type="ECO:0000313" key="1">
    <source>
        <dbReference type="EMBL" id="TFB22816.1"/>
    </source>
</evidence>
<dbReference type="EMBL" id="SOPW01000005">
    <property type="protein sequence ID" value="TFB22816.1"/>
    <property type="molecule type" value="Genomic_DNA"/>
</dbReference>
<keyword evidence="2" id="KW-1185">Reference proteome</keyword>
<dbReference type="AlphaFoldDB" id="A0A4Y8IQ67"/>
<dbReference type="RefSeq" id="WP_134339549.1">
    <property type="nucleotide sequence ID" value="NZ_SOPW01000005.1"/>
</dbReference>
<dbReference type="OrthoDB" id="9762066at2"/>
<name>A0A4Y8IQ67_9BACI</name>